<feature type="signal peptide" evidence="2">
    <location>
        <begin position="1"/>
        <end position="30"/>
    </location>
</feature>
<accession>Q7NJN5</accession>
<dbReference type="PANTHER" id="PTHR33619">
    <property type="entry name" value="POLYSACCHARIDE EXPORT PROTEIN GFCE-RELATED"/>
    <property type="match status" value="1"/>
</dbReference>
<evidence type="ECO:0000256" key="1">
    <source>
        <dbReference type="ARBA" id="ARBA00022729"/>
    </source>
</evidence>
<sequence>MQRACRNKRRLGIGWLALCGLGFAGPPAEATTLSTFDRVSVAVANGEEFGSAKDGTDPGFLIGADGSIHVPQLGRIPAAGREEIELQEELTARLRNFIRVPDVSVRVVSLSPASVEVAGAVYRPGQLTIRSTAGSEPGATRTVYNAIKEAGGVRPDADVTAIELERAGKRIKLPPGQDAPVIGGDRIIVASLGPRQSEASNLPTQLAPETITVYVSGQDLPAGSAGPVKLRPGTTLAGALTAAGGSGESFLRSGRKVTLIRTDPAGGQRTAKSFEMAEVLGGSSDPKLMQDDSVVLDAGSTANTSGVMSLLSPLLMPFVWLFR</sequence>
<dbReference type="PANTHER" id="PTHR33619:SF3">
    <property type="entry name" value="POLYSACCHARIDE EXPORT PROTEIN GFCE-RELATED"/>
    <property type="match status" value="1"/>
</dbReference>
<dbReference type="Pfam" id="PF02563">
    <property type="entry name" value="Poly_export"/>
    <property type="match status" value="1"/>
</dbReference>
<dbReference type="OrthoDB" id="494751at2"/>
<dbReference type="eggNOG" id="COG1596">
    <property type="taxonomic scope" value="Bacteria"/>
</dbReference>
<reference evidence="4 5" key="2">
    <citation type="journal article" date="2003" name="DNA Res.">
        <title>Complete genome structure of Gloeobacter violaceus PCC 7421, a cyanobacterium that lacks thylakoids (supplement).</title>
        <authorList>
            <person name="Nakamura Y."/>
            <person name="Kaneko T."/>
            <person name="Sato S."/>
            <person name="Mimuro M."/>
            <person name="Miyashita H."/>
            <person name="Tsuchiya T."/>
            <person name="Sasamoto S."/>
            <person name="Watanabe A."/>
            <person name="Kawashima K."/>
            <person name="Kishida Y."/>
            <person name="Kiyokawa C."/>
            <person name="Kohara M."/>
            <person name="Matsumoto M."/>
            <person name="Matsuno A."/>
            <person name="Nakazaki N."/>
            <person name="Shimpo S."/>
            <person name="Takeuchi C."/>
            <person name="Yamada M."/>
            <person name="Tabata S."/>
        </authorList>
    </citation>
    <scope>NUCLEOTIDE SEQUENCE [LARGE SCALE GENOMIC DNA]</scope>
    <source>
        <strain evidence="5">ATCC 29082 / PCC 7421</strain>
    </source>
</reference>
<dbReference type="Proteomes" id="UP000000557">
    <property type="component" value="Chromosome"/>
</dbReference>
<proteinExistence type="predicted"/>
<dbReference type="InterPro" id="IPR003715">
    <property type="entry name" value="Poly_export_N"/>
</dbReference>
<gene>
    <name evidence="4" type="ordered locus">gll1797</name>
</gene>
<dbReference type="EnsemblBacteria" id="BAC89738">
    <property type="protein sequence ID" value="BAC89738"/>
    <property type="gene ID" value="BAC89738"/>
</dbReference>
<evidence type="ECO:0000313" key="5">
    <source>
        <dbReference type="Proteomes" id="UP000000557"/>
    </source>
</evidence>
<evidence type="ECO:0000256" key="2">
    <source>
        <dbReference type="SAM" id="SignalP"/>
    </source>
</evidence>
<dbReference type="InterPro" id="IPR049712">
    <property type="entry name" value="Poly_export"/>
</dbReference>
<name>Q7NJN5_GLOVI</name>
<dbReference type="GO" id="GO:0015159">
    <property type="term" value="F:polysaccharide transmembrane transporter activity"/>
    <property type="evidence" value="ECO:0000318"/>
    <property type="project" value="GO_Central"/>
</dbReference>
<keyword evidence="1 2" id="KW-0732">Signal</keyword>
<dbReference type="PhylomeDB" id="Q7NJN5"/>
<dbReference type="PATRIC" id="fig|251221.4.peg.1831"/>
<evidence type="ECO:0000259" key="3">
    <source>
        <dbReference type="Pfam" id="PF02563"/>
    </source>
</evidence>
<dbReference type="InParanoid" id="Q7NJN5"/>
<reference evidence="4 5" key="1">
    <citation type="journal article" date="2003" name="DNA Res.">
        <title>Complete genome structure of Gloeobacter violaceus PCC 7421, a cyanobacterium that lacks thylakoids.</title>
        <authorList>
            <person name="Nakamura Y."/>
            <person name="Kaneko T."/>
            <person name="Sato S."/>
            <person name="Mimuro M."/>
            <person name="Miyashita H."/>
            <person name="Tsuchiya T."/>
            <person name="Sasamoto S."/>
            <person name="Watanabe A."/>
            <person name="Kawashima K."/>
            <person name="Kishida Y."/>
            <person name="Kiyokawa C."/>
            <person name="Kohara M."/>
            <person name="Matsumoto M."/>
            <person name="Matsuno A."/>
            <person name="Nakazaki N."/>
            <person name="Shimpo S."/>
            <person name="Takeuchi C."/>
            <person name="Yamada M."/>
            <person name="Tabata S."/>
        </authorList>
    </citation>
    <scope>NUCLEOTIDE SEQUENCE [LARGE SCALE GENOMIC DNA]</scope>
    <source>
        <strain evidence="5">ATCC 29082 / PCC 7421</strain>
    </source>
</reference>
<dbReference type="KEGG" id="gvi:gll1797"/>
<keyword evidence="5" id="KW-1185">Reference proteome</keyword>
<dbReference type="HOGENOM" id="CLU_859864_0_0_3"/>
<feature type="domain" description="Polysaccharide export protein N-terminal" evidence="3">
    <location>
        <begin position="27"/>
        <end position="107"/>
    </location>
</feature>
<protein>
    <submittedName>
        <fullName evidence="4">Gll1797 protein</fullName>
    </submittedName>
</protein>
<dbReference type="RefSeq" id="WP_011141795.1">
    <property type="nucleotide sequence ID" value="NC_005125.1"/>
</dbReference>
<evidence type="ECO:0000313" key="4">
    <source>
        <dbReference type="EMBL" id="BAC89738.1"/>
    </source>
</evidence>
<dbReference type="Gene3D" id="3.30.1950.10">
    <property type="entry name" value="wza like domain"/>
    <property type="match status" value="1"/>
</dbReference>
<organism evidence="4 5">
    <name type="scientific">Gloeobacter violaceus (strain ATCC 29082 / PCC 7421)</name>
    <dbReference type="NCBI Taxonomy" id="251221"/>
    <lineage>
        <taxon>Bacteria</taxon>
        <taxon>Bacillati</taxon>
        <taxon>Cyanobacteriota</taxon>
        <taxon>Cyanophyceae</taxon>
        <taxon>Gloeobacterales</taxon>
        <taxon>Gloeobacteraceae</taxon>
        <taxon>Gloeobacter</taxon>
    </lineage>
</organism>
<dbReference type="EMBL" id="BA000045">
    <property type="protein sequence ID" value="BAC89738.1"/>
    <property type="molecule type" value="Genomic_DNA"/>
</dbReference>
<feature type="chain" id="PRO_5004288871" evidence="2">
    <location>
        <begin position="31"/>
        <end position="323"/>
    </location>
</feature>
<dbReference type="STRING" id="251221.gene:10759289"/>
<dbReference type="AlphaFoldDB" id="Q7NJN5"/>